<name>X1B6I3_9ZZZZ</name>
<evidence type="ECO:0000313" key="1">
    <source>
        <dbReference type="EMBL" id="GAG67621.1"/>
    </source>
</evidence>
<dbReference type="EMBL" id="BART01009390">
    <property type="protein sequence ID" value="GAG67621.1"/>
    <property type="molecule type" value="Genomic_DNA"/>
</dbReference>
<dbReference type="AlphaFoldDB" id="X1B6I3"/>
<proteinExistence type="predicted"/>
<protein>
    <recommendedName>
        <fullName evidence="2">HK97 family phage prohead protease</fullName>
    </recommendedName>
</protein>
<sequence length="83" mass="9132">MKKKLFAKGFVKRVKENGIIVGAVASTGSTDRDGEILDPDGWDLRAFKKSPRLLWAHEAHALPIGKVTDIATDKKGRLVFNAE</sequence>
<organism evidence="1">
    <name type="scientific">marine sediment metagenome</name>
    <dbReference type="NCBI Taxonomy" id="412755"/>
    <lineage>
        <taxon>unclassified sequences</taxon>
        <taxon>metagenomes</taxon>
        <taxon>ecological metagenomes</taxon>
    </lineage>
</organism>
<reference evidence="1" key="1">
    <citation type="journal article" date="2014" name="Front. Microbiol.">
        <title>High frequency of phylogenetically diverse reductive dehalogenase-homologous genes in deep subseafloor sedimentary metagenomes.</title>
        <authorList>
            <person name="Kawai M."/>
            <person name="Futagami T."/>
            <person name="Toyoda A."/>
            <person name="Takaki Y."/>
            <person name="Nishi S."/>
            <person name="Hori S."/>
            <person name="Arai W."/>
            <person name="Tsubouchi T."/>
            <person name="Morono Y."/>
            <person name="Uchiyama I."/>
            <person name="Ito T."/>
            <person name="Fujiyama A."/>
            <person name="Inagaki F."/>
            <person name="Takami H."/>
        </authorList>
    </citation>
    <scope>NUCLEOTIDE SEQUENCE</scope>
    <source>
        <strain evidence="1">Expedition CK06-06</strain>
    </source>
</reference>
<gene>
    <name evidence="1" type="ORF">S01H4_20817</name>
</gene>
<feature type="non-terminal residue" evidence="1">
    <location>
        <position position="83"/>
    </location>
</feature>
<evidence type="ECO:0008006" key="2">
    <source>
        <dbReference type="Google" id="ProtNLM"/>
    </source>
</evidence>
<comment type="caution">
    <text evidence="1">The sequence shown here is derived from an EMBL/GenBank/DDBJ whole genome shotgun (WGS) entry which is preliminary data.</text>
</comment>
<accession>X1B6I3</accession>